<accession>A0A1M7UQL2</accession>
<feature type="domain" description="Glycosyltransferase subfamily 4-like N-terminal" evidence="4">
    <location>
        <begin position="14"/>
        <end position="169"/>
    </location>
</feature>
<evidence type="ECO:0000313" key="5">
    <source>
        <dbReference type="EMBL" id="SHN85230.1"/>
    </source>
</evidence>
<keyword evidence="2 5" id="KW-0808">Transferase</keyword>
<dbReference type="AlphaFoldDB" id="A0A1M7UQL2"/>
<dbReference type="Pfam" id="PF00534">
    <property type="entry name" value="Glycos_transf_1"/>
    <property type="match status" value="1"/>
</dbReference>
<dbReference type="PANTHER" id="PTHR45947">
    <property type="entry name" value="SULFOQUINOVOSYL TRANSFERASE SQD2"/>
    <property type="match status" value="1"/>
</dbReference>
<dbReference type="GO" id="GO:1901137">
    <property type="term" value="P:carbohydrate derivative biosynthetic process"/>
    <property type="evidence" value="ECO:0007669"/>
    <property type="project" value="UniProtKB-ARBA"/>
</dbReference>
<dbReference type="PANTHER" id="PTHR45947:SF13">
    <property type="entry name" value="TRANSFERASE"/>
    <property type="match status" value="1"/>
</dbReference>
<dbReference type="CDD" id="cd03801">
    <property type="entry name" value="GT4_PimA-like"/>
    <property type="match status" value="1"/>
</dbReference>
<keyword evidence="1" id="KW-0328">Glycosyltransferase</keyword>
<dbReference type="InterPro" id="IPR001296">
    <property type="entry name" value="Glyco_trans_1"/>
</dbReference>
<name>A0A1M7UQL2_9ACTN</name>
<dbReference type="RefSeq" id="WP_072920170.1">
    <property type="nucleotide sequence ID" value="NZ_FRDM01000025.1"/>
</dbReference>
<evidence type="ECO:0000256" key="1">
    <source>
        <dbReference type="ARBA" id="ARBA00022676"/>
    </source>
</evidence>
<dbReference type="Proteomes" id="UP000184428">
    <property type="component" value="Unassembled WGS sequence"/>
</dbReference>
<dbReference type="Gene3D" id="3.40.50.2000">
    <property type="entry name" value="Glycogen Phosphorylase B"/>
    <property type="match status" value="2"/>
</dbReference>
<reference evidence="5 6" key="1">
    <citation type="submission" date="2016-12" db="EMBL/GenBank/DDBJ databases">
        <authorList>
            <person name="Song W.-J."/>
            <person name="Kurnit D.M."/>
        </authorList>
    </citation>
    <scope>NUCLEOTIDE SEQUENCE [LARGE SCALE GENOMIC DNA]</scope>
    <source>
        <strain evidence="5 6">DSM 43162</strain>
    </source>
</reference>
<evidence type="ECO:0000256" key="2">
    <source>
        <dbReference type="ARBA" id="ARBA00022679"/>
    </source>
</evidence>
<gene>
    <name evidence="5" type="ORF">SAMN05660350_03732</name>
</gene>
<dbReference type="InterPro" id="IPR028098">
    <property type="entry name" value="Glyco_trans_4-like_N"/>
</dbReference>
<organism evidence="5 6">
    <name type="scientific">Geodermatophilus obscurus</name>
    <dbReference type="NCBI Taxonomy" id="1861"/>
    <lineage>
        <taxon>Bacteria</taxon>
        <taxon>Bacillati</taxon>
        <taxon>Actinomycetota</taxon>
        <taxon>Actinomycetes</taxon>
        <taxon>Geodermatophilales</taxon>
        <taxon>Geodermatophilaceae</taxon>
        <taxon>Geodermatophilus</taxon>
    </lineage>
</organism>
<dbReference type="OrthoDB" id="506201at2"/>
<dbReference type="Pfam" id="PF13439">
    <property type="entry name" value="Glyco_transf_4"/>
    <property type="match status" value="1"/>
</dbReference>
<evidence type="ECO:0000259" key="4">
    <source>
        <dbReference type="Pfam" id="PF13439"/>
    </source>
</evidence>
<proteinExistence type="predicted"/>
<evidence type="ECO:0000259" key="3">
    <source>
        <dbReference type="Pfam" id="PF00534"/>
    </source>
</evidence>
<evidence type="ECO:0000313" key="6">
    <source>
        <dbReference type="Proteomes" id="UP000184428"/>
    </source>
</evidence>
<sequence>MRALIAAPFYPPHPGGIERHSAGVAAELRRRGWEVDVVHCVTEGEAAGRALGPNGERLLALESRLVGGRLPFPRRTERNAAVIDEIRETSYDFVLIQSHLFVSNLVVARAVGSAPRIWLNHGSAHVATGHPVVDRCVAAYEHVLAGRLRRVVPTVAGVSTEAAAWVSHMRVDAGSSVGNAVARVSPPRRGRREGPLRVVSVGRLEPAKGALEAVRVVDGLPASAEVELTVCGGGSIAARVAREARASRRRIVTTGPVPHEEVQARLVDADVLLLLSDSEGFPTVLLEAGAAGCAVITHPVGGTAEVLRDGGGWRVADVQAAAARLGELAARPQLATEAGEVLRRTVESTYTWPPVVDRLLRLAGVRGEAAAPSCTASARS</sequence>
<dbReference type="GO" id="GO:0016757">
    <property type="term" value="F:glycosyltransferase activity"/>
    <property type="evidence" value="ECO:0007669"/>
    <property type="project" value="UniProtKB-KW"/>
</dbReference>
<dbReference type="SUPFAM" id="SSF53756">
    <property type="entry name" value="UDP-Glycosyltransferase/glycogen phosphorylase"/>
    <property type="match status" value="1"/>
</dbReference>
<dbReference type="InterPro" id="IPR050194">
    <property type="entry name" value="Glycosyltransferase_grp1"/>
</dbReference>
<protein>
    <submittedName>
        <fullName evidence="5">Glycosyltransferase involved in cell wall bisynthesis</fullName>
    </submittedName>
</protein>
<dbReference type="EMBL" id="FRDM01000025">
    <property type="protein sequence ID" value="SHN85230.1"/>
    <property type="molecule type" value="Genomic_DNA"/>
</dbReference>
<feature type="domain" description="Glycosyl transferase family 1" evidence="3">
    <location>
        <begin position="189"/>
        <end position="332"/>
    </location>
</feature>